<reference evidence="1" key="1">
    <citation type="submission" date="2022-11" db="EMBL/GenBank/DDBJ databases">
        <authorList>
            <person name="Hyden B.L."/>
            <person name="Feng K."/>
            <person name="Yates T."/>
            <person name="Jawdy S."/>
            <person name="Smart L.B."/>
            <person name="Muchero W."/>
        </authorList>
    </citation>
    <scope>NUCLEOTIDE SEQUENCE</scope>
    <source>
        <tissue evidence="1">Shoot tip</tissue>
    </source>
</reference>
<reference evidence="1" key="2">
    <citation type="journal article" date="2023" name="Int. J. Mol. Sci.">
        <title>De Novo Assembly and Annotation of 11 Diverse Shrub Willow (Salix) Genomes Reveals Novel Gene Organization in Sex-Linked Regions.</title>
        <authorList>
            <person name="Hyden B."/>
            <person name="Feng K."/>
            <person name="Yates T.B."/>
            <person name="Jawdy S."/>
            <person name="Cereghino C."/>
            <person name="Smart L.B."/>
            <person name="Muchero W."/>
        </authorList>
    </citation>
    <scope>NUCLEOTIDE SEQUENCE</scope>
    <source>
        <tissue evidence="1">Shoot tip</tissue>
    </source>
</reference>
<accession>A0A9Q1A6U3</accession>
<evidence type="ECO:0000313" key="2">
    <source>
        <dbReference type="Proteomes" id="UP001151532"/>
    </source>
</evidence>
<dbReference type="AlphaFoldDB" id="A0A9Q1A6U3"/>
<sequence length="109" mass="12511">MAYYWLDLRWKRQPNRAGVTAQHLIKIVGDPRISRCQLAHEALGRMNAIYTARLMERNKENGEANVFVHDAYGLAWGATEETTRQGILLARFAPEGIAQQGRRHRPAFH</sequence>
<dbReference type="Proteomes" id="UP001151532">
    <property type="component" value="Chromosome 15Z"/>
</dbReference>
<proteinExistence type="predicted"/>
<evidence type="ECO:0000313" key="1">
    <source>
        <dbReference type="EMBL" id="KAJ6760485.1"/>
    </source>
</evidence>
<keyword evidence="2" id="KW-1185">Reference proteome</keyword>
<name>A0A9Q1A6U3_SALPP</name>
<organism evidence="1 2">
    <name type="scientific">Salix purpurea</name>
    <name type="common">Purple osier willow</name>
    <dbReference type="NCBI Taxonomy" id="77065"/>
    <lineage>
        <taxon>Eukaryota</taxon>
        <taxon>Viridiplantae</taxon>
        <taxon>Streptophyta</taxon>
        <taxon>Embryophyta</taxon>
        <taxon>Tracheophyta</taxon>
        <taxon>Spermatophyta</taxon>
        <taxon>Magnoliopsida</taxon>
        <taxon>eudicotyledons</taxon>
        <taxon>Gunneridae</taxon>
        <taxon>Pentapetalae</taxon>
        <taxon>rosids</taxon>
        <taxon>fabids</taxon>
        <taxon>Malpighiales</taxon>
        <taxon>Salicaceae</taxon>
        <taxon>Saliceae</taxon>
        <taxon>Salix</taxon>
    </lineage>
</organism>
<gene>
    <name evidence="1" type="ORF">OIU79_025348</name>
</gene>
<comment type="caution">
    <text evidence="1">The sequence shown here is derived from an EMBL/GenBank/DDBJ whole genome shotgun (WGS) entry which is preliminary data.</text>
</comment>
<protein>
    <submittedName>
        <fullName evidence="1">Uncharacterized protein</fullName>
    </submittedName>
</protein>
<dbReference type="EMBL" id="JAPFFK010000006">
    <property type="protein sequence ID" value="KAJ6760485.1"/>
    <property type="molecule type" value="Genomic_DNA"/>
</dbReference>